<evidence type="ECO:0000259" key="3">
    <source>
        <dbReference type="Pfam" id="PF05697"/>
    </source>
</evidence>
<evidence type="ECO:0000256" key="2">
    <source>
        <dbReference type="ARBA" id="ARBA00023235"/>
    </source>
</evidence>
<feature type="domain" description="Trigger factor ribosome-binding bacterial" evidence="3">
    <location>
        <begin position="50"/>
        <end position="174"/>
    </location>
</feature>
<dbReference type="GO" id="GO:0003755">
    <property type="term" value="F:peptidyl-prolyl cis-trans isomerase activity"/>
    <property type="evidence" value="ECO:0007669"/>
    <property type="project" value="UniProtKB-KW"/>
</dbReference>
<evidence type="ECO:0000313" key="6">
    <source>
        <dbReference type="Proteomes" id="UP000229753"/>
    </source>
</evidence>
<gene>
    <name evidence="5" type="ORF">COY29_00735</name>
</gene>
<dbReference type="AlphaFoldDB" id="A0A2M7TNW9"/>
<dbReference type="InterPro" id="IPR037041">
    <property type="entry name" value="Trigger_fac_C_sf"/>
</dbReference>
<keyword evidence="1" id="KW-0697">Rotamase</keyword>
<sequence>MGRLWDLEPQAFLGVPDFQVSPISRVRNLIHPNSIPSIKADHDMNVKITSTVAKEENGNIQITFTIPYSQIFQAQEKVVEEYAKETEIPGFRKGNAPVEKVREKIPAAALTEKSLAKILPEALSSAINENKLRPAIYPKFELIKAKENEPWEVRAITCELPLVILPDYAKLIKEQTIILPKEESHSAEASRDKKEQKVIKVLLDSVKINIPKLLITEEVDARLSSLLQRIEKLGLSLEGYLGSIGKTPGKLREEYELQAKNTITIELILNEVIKEQKIDVSEKEVDEAIKAASADAKLAESLNTPEQRRFIKSVLARRSALDYLTSLV</sequence>
<dbReference type="GO" id="GO:0006457">
    <property type="term" value="P:protein folding"/>
    <property type="evidence" value="ECO:0007669"/>
    <property type="project" value="InterPro"/>
</dbReference>
<protein>
    <submittedName>
        <fullName evidence="5">Uncharacterized protein</fullName>
    </submittedName>
</protein>
<name>A0A2M7TNW9_9BACT</name>
<dbReference type="Pfam" id="PF05698">
    <property type="entry name" value="Trigger_C"/>
    <property type="match status" value="1"/>
</dbReference>
<evidence type="ECO:0000313" key="5">
    <source>
        <dbReference type="EMBL" id="PIZ49934.1"/>
    </source>
</evidence>
<dbReference type="SUPFAM" id="SSF102735">
    <property type="entry name" value="Trigger factor ribosome-binding domain"/>
    <property type="match status" value="1"/>
</dbReference>
<accession>A0A2M7TNW9</accession>
<dbReference type="InterPro" id="IPR008880">
    <property type="entry name" value="Trigger_fac_C"/>
</dbReference>
<dbReference type="SUPFAM" id="SSF109998">
    <property type="entry name" value="Triger factor/SurA peptide-binding domain-like"/>
    <property type="match status" value="1"/>
</dbReference>
<keyword evidence="2" id="KW-0413">Isomerase</keyword>
<evidence type="ECO:0000259" key="4">
    <source>
        <dbReference type="Pfam" id="PF05698"/>
    </source>
</evidence>
<evidence type="ECO:0000256" key="1">
    <source>
        <dbReference type="ARBA" id="ARBA00023110"/>
    </source>
</evidence>
<organism evidence="5 6">
    <name type="scientific">Candidatus Woesebacteria bacterium CG_4_10_14_0_2_um_filter_39_14</name>
    <dbReference type="NCBI Taxonomy" id="1975054"/>
    <lineage>
        <taxon>Bacteria</taxon>
        <taxon>Candidatus Woeseibacteriota</taxon>
    </lineage>
</organism>
<dbReference type="Pfam" id="PF05697">
    <property type="entry name" value="Trigger_N"/>
    <property type="match status" value="1"/>
</dbReference>
<feature type="domain" description="Trigger factor C-terminal" evidence="4">
    <location>
        <begin position="183"/>
        <end position="325"/>
    </location>
</feature>
<dbReference type="Gene3D" id="1.10.3120.10">
    <property type="entry name" value="Trigger factor, C-terminal domain"/>
    <property type="match status" value="1"/>
</dbReference>
<proteinExistence type="predicted"/>
<comment type="caution">
    <text evidence="5">The sequence shown here is derived from an EMBL/GenBank/DDBJ whole genome shotgun (WGS) entry which is preliminary data.</text>
</comment>
<dbReference type="Proteomes" id="UP000229753">
    <property type="component" value="Unassembled WGS sequence"/>
</dbReference>
<dbReference type="InterPro" id="IPR027304">
    <property type="entry name" value="Trigger_fact/SurA_dom_sf"/>
</dbReference>
<dbReference type="InterPro" id="IPR008881">
    <property type="entry name" value="Trigger_fac_ribosome-bd_bac"/>
</dbReference>
<reference evidence="6" key="1">
    <citation type="submission" date="2017-09" db="EMBL/GenBank/DDBJ databases">
        <title>Depth-based differentiation of microbial function through sediment-hosted aquifers and enrichment of novel symbionts in the deep terrestrial subsurface.</title>
        <authorList>
            <person name="Probst A.J."/>
            <person name="Ladd B."/>
            <person name="Jarett J.K."/>
            <person name="Geller-Mcgrath D.E."/>
            <person name="Sieber C.M.K."/>
            <person name="Emerson J.B."/>
            <person name="Anantharaman K."/>
            <person name="Thomas B.C."/>
            <person name="Malmstrom R."/>
            <person name="Stieglmeier M."/>
            <person name="Klingl A."/>
            <person name="Woyke T."/>
            <person name="Ryan C.M."/>
            <person name="Banfield J.F."/>
        </authorList>
    </citation>
    <scope>NUCLEOTIDE SEQUENCE [LARGE SCALE GENOMIC DNA]</scope>
</reference>
<dbReference type="GO" id="GO:0015031">
    <property type="term" value="P:protein transport"/>
    <property type="evidence" value="ECO:0007669"/>
    <property type="project" value="InterPro"/>
</dbReference>
<dbReference type="Gene3D" id="3.30.70.1050">
    <property type="entry name" value="Trigger factor ribosome-binding domain"/>
    <property type="match status" value="1"/>
</dbReference>
<dbReference type="EMBL" id="PFNO01000026">
    <property type="protein sequence ID" value="PIZ49934.1"/>
    <property type="molecule type" value="Genomic_DNA"/>
</dbReference>
<dbReference type="InterPro" id="IPR036611">
    <property type="entry name" value="Trigger_fac_ribosome-bd_sf"/>
</dbReference>